<comment type="similarity">
    <text evidence="2 6">Belongs to the enoyl-CoA hydratase/isomerase family.</text>
</comment>
<dbReference type="InterPro" id="IPR014748">
    <property type="entry name" value="Enoyl-CoA_hydra_C"/>
</dbReference>
<dbReference type="InterPro" id="IPR018376">
    <property type="entry name" value="Enoyl-CoA_hyd/isom_CS"/>
</dbReference>
<name>A0A852VYV9_PSEA5</name>
<keyword evidence="3" id="KW-0276">Fatty acid metabolism</keyword>
<dbReference type="NCBIfam" id="NF004794">
    <property type="entry name" value="PRK06142.1"/>
    <property type="match status" value="1"/>
</dbReference>
<dbReference type="EMBL" id="JACCCZ010000001">
    <property type="protein sequence ID" value="NYG01737.1"/>
    <property type="molecule type" value="Genomic_DNA"/>
</dbReference>
<comment type="pathway">
    <text evidence="1">Lipid metabolism; fatty acid beta-oxidation.</text>
</comment>
<dbReference type="Gene3D" id="1.10.12.10">
    <property type="entry name" value="Lyase 2-enoyl-coa Hydratase, Chain A, domain 2"/>
    <property type="match status" value="1"/>
</dbReference>
<dbReference type="GO" id="GO:0016853">
    <property type="term" value="F:isomerase activity"/>
    <property type="evidence" value="ECO:0007669"/>
    <property type="project" value="UniProtKB-KW"/>
</dbReference>
<dbReference type="PANTHER" id="PTHR43149:SF1">
    <property type="entry name" value="DELTA(3,5)-DELTA(2,4)-DIENOYL-COA ISOMERASE, MITOCHONDRIAL"/>
    <property type="match status" value="1"/>
</dbReference>
<keyword evidence="7" id="KW-0456">Lyase</keyword>
<evidence type="ECO:0000256" key="2">
    <source>
        <dbReference type="ARBA" id="ARBA00005254"/>
    </source>
</evidence>
<gene>
    <name evidence="7" type="ORF">HDA37_002022</name>
</gene>
<dbReference type="GeneID" id="98051799"/>
<dbReference type="UniPathway" id="UPA00659"/>
<comment type="caution">
    <text evidence="7">The sequence shown here is derived from an EMBL/GenBank/DDBJ whole genome shotgun (WGS) entry which is preliminary data.</text>
</comment>
<keyword evidence="5" id="KW-0413">Isomerase</keyword>
<dbReference type="InterPro" id="IPR001753">
    <property type="entry name" value="Enoyl-CoA_hydra/iso"/>
</dbReference>
<evidence type="ECO:0000256" key="6">
    <source>
        <dbReference type="RuleBase" id="RU003707"/>
    </source>
</evidence>
<proteinExistence type="inferred from homology"/>
<dbReference type="EC" id="4.2.1.17" evidence="7"/>
<sequence>MGEPTGIAVEVADGVARLRLDRPEAANALHEPMWFGLRDAVRELDADPAVRVVVISGNGRHFCSGIDVSMLGGLRETASDDSTGHGADALRRTILDLQECLTAIERCRKPVVAAIQGVCLGAGLDLVVACDLRYATADASFVLKEVDMGLAADVGVLQRLPRIVGEGVTRELAYTCRPVSGTEAKELRLVNDVYADVDALEAGVAELAASLAAKSPLALRGTKHAITYARDHSVADGLDQIATWNGGQLVSADLTEAVSAFMEKRQGVYRD</sequence>
<dbReference type="SUPFAM" id="SSF52096">
    <property type="entry name" value="ClpP/crotonase"/>
    <property type="match status" value="1"/>
</dbReference>
<evidence type="ECO:0000256" key="5">
    <source>
        <dbReference type="ARBA" id="ARBA00023235"/>
    </source>
</evidence>
<evidence type="ECO:0000313" key="8">
    <source>
        <dbReference type="Proteomes" id="UP000549695"/>
    </source>
</evidence>
<dbReference type="RefSeq" id="WP_179760930.1">
    <property type="nucleotide sequence ID" value="NZ_BAAAJZ010000015.1"/>
</dbReference>
<dbReference type="CDD" id="cd06558">
    <property type="entry name" value="crotonase-like"/>
    <property type="match status" value="1"/>
</dbReference>
<dbReference type="InterPro" id="IPR045002">
    <property type="entry name" value="Ech1-like"/>
</dbReference>
<evidence type="ECO:0000313" key="7">
    <source>
        <dbReference type="EMBL" id="NYG01737.1"/>
    </source>
</evidence>
<dbReference type="GO" id="GO:0006635">
    <property type="term" value="P:fatty acid beta-oxidation"/>
    <property type="evidence" value="ECO:0007669"/>
    <property type="project" value="UniProtKB-UniPathway"/>
</dbReference>
<dbReference type="AlphaFoldDB" id="A0A852VYV9"/>
<dbReference type="Proteomes" id="UP000549695">
    <property type="component" value="Unassembled WGS sequence"/>
</dbReference>
<keyword evidence="4" id="KW-0443">Lipid metabolism</keyword>
<keyword evidence="8" id="KW-1185">Reference proteome</keyword>
<dbReference type="PROSITE" id="PS00166">
    <property type="entry name" value="ENOYL_COA_HYDRATASE"/>
    <property type="match status" value="1"/>
</dbReference>
<dbReference type="InterPro" id="IPR029045">
    <property type="entry name" value="ClpP/crotonase-like_dom_sf"/>
</dbReference>
<dbReference type="GO" id="GO:0004300">
    <property type="term" value="F:enoyl-CoA hydratase activity"/>
    <property type="evidence" value="ECO:0007669"/>
    <property type="project" value="UniProtKB-EC"/>
</dbReference>
<reference evidence="7 8" key="1">
    <citation type="submission" date="2020-07" db="EMBL/GenBank/DDBJ databases">
        <title>Sequencing the genomes of 1000 actinobacteria strains.</title>
        <authorList>
            <person name="Klenk H.-P."/>
        </authorList>
    </citation>
    <scope>NUCLEOTIDE SEQUENCE [LARGE SCALE GENOMIC DNA]</scope>
    <source>
        <strain evidence="7 8">DSM 44749</strain>
    </source>
</reference>
<dbReference type="Gene3D" id="3.90.226.10">
    <property type="entry name" value="2-enoyl-CoA Hydratase, Chain A, domain 1"/>
    <property type="match status" value="1"/>
</dbReference>
<evidence type="ECO:0000256" key="3">
    <source>
        <dbReference type="ARBA" id="ARBA00022832"/>
    </source>
</evidence>
<evidence type="ECO:0000256" key="4">
    <source>
        <dbReference type="ARBA" id="ARBA00023098"/>
    </source>
</evidence>
<dbReference type="PANTHER" id="PTHR43149">
    <property type="entry name" value="ENOYL-COA HYDRATASE"/>
    <property type="match status" value="1"/>
</dbReference>
<organism evidence="7 8">
    <name type="scientific">Pseudonocardia alni</name>
    <name type="common">Amycolata alni</name>
    <dbReference type="NCBI Taxonomy" id="33907"/>
    <lineage>
        <taxon>Bacteria</taxon>
        <taxon>Bacillati</taxon>
        <taxon>Actinomycetota</taxon>
        <taxon>Actinomycetes</taxon>
        <taxon>Pseudonocardiales</taxon>
        <taxon>Pseudonocardiaceae</taxon>
        <taxon>Pseudonocardia</taxon>
    </lineage>
</organism>
<dbReference type="Pfam" id="PF00378">
    <property type="entry name" value="ECH_1"/>
    <property type="match status" value="1"/>
</dbReference>
<evidence type="ECO:0000256" key="1">
    <source>
        <dbReference type="ARBA" id="ARBA00005005"/>
    </source>
</evidence>
<protein>
    <submittedName>
        <fullName evidence="7">Enoyl-CoA hydratase</fullName>
        <ecNumber evidence="7">4.2.1.17</ecNumber>
    </submittedName>
</protein>
<dbReference type="FunFam" id="1.10.12.10:FF:000004">
    <property type="entry name" value="Delta3,5-delta2,4-dienoyl-CoA isomerase"/>
    <property type="match status" value="1"/>
</dbReference>
<accession>A0A852VYV9</accession>